<dbReference type="SUPFAM" id="SSF51905">
    <property type="entry name" value="FAD/NAD(P)-binding domain"/>
    <property type="match status" value="1"/>
</dbReference>
<dbReference type="PANTHER" id="PTHR43747:SF1">
    <property type="entry name" value="SLR1998 PROTEIN"/>
    <property type="match status" value="1"/>
</dbReference>
<dbReference type="PANTHER" id="PTHR43747">
    <property type="entry name" value="FAD-BINDING PROTEIN"/>
    <property type="match status" value="1"/>
</dbReference>
<reference evidence="4" key="1">
    <citation type="journal article" date="2019" name="Int. J. Syst. Evol. Microbiol.">
        <title>The Global Catalogue of Microorganisms (GCM) 10K type strain sequencing project: providing services to taxonomists for standard genome sequencing and annotation.</title>
        <authorList>
            <consortium name="The Broad Institute Genomics Platform"/>
            <consortium name="The Broad Institute Genome Sequencing Center for Infectious Disease"/>
            <person name="Wu L."/>
            <person name="Ma J."/>
        </authorList>
    </citation>
    <scope>NUCLEOTIDE SEQUENCE [LARGE SCALE GENOMIC DNA]</scope>
    <source>
        <strain evidence="4">XZYJ18</strain>
    </source>
</reference>
<protein>
    <submittedName>
        <fullName evidence="3">NAD(P)/FAD-dependent oxidoreductase</fullName>
        <ecNumber evidence="3">1.-.-.-</ecNumber>
    </submittedName>
</protein>
<dbReference type="RefSeq" id="WP_378577421.1">
    <property type="nucleotide sequence ID" value="NZ_JBHSFQ010000023.1"/>
</dbReference>
<accession>A0ABV9E447</accession>
<organism evidence="3 4">
    <name type="scientific">Nocardiopsis mangrovi</name>
    <dbReference type="NCBI Taxonomy" id="1179818"/>
    <lineage>
        <taxon>Bacteria</taxon>
        <taxon>Bacillati</taxon>
        <taxon>Actinomycetota</taxon>
        <taxon>Actinomycetes</taxon>
        <taxon>Streptosporangiales</taxon>
        <taxon>Nocardiopsidaceae</taxon>
        <taxon>Nocardiopsis</taxon>
    </lineage>
</organism>
<evidence type="ECO:0000313" key="4">
    <source>
        <dbReference type="Proteomes" id="UP001595923"/>
    </source>
</evidence>
<name>A0ABV9E447_9ACTN</name>
<dbReference type="InterPro" id="IPR002938">
    <property type="entry name" value="FAD-bd"/>
</dbReference>
<comment type="caution">
    <text evidence="3">The sequence shown here is derived from an EMBL/GenBank/DDBJ whole genome shotgun (WGS) entry which is preliminary data.</text>
</comment>
<comment type="similarity">
    <text evidence="1">Belongs to the flavin-dependent halogenase family. Bacterial tryptophan halogenase subfamily.</text>
</comment>
<keyword evidence="4" id="KW-1185">Reference proteome</keyword>
<dbReference type="Pfam" id="PF01494">
    <property type="entry name" value="FAD_binding_3"/>
    <property type="match status" value="1"/>
</dbReference>
<gene>
    <name evidence="3" type="ORF">ACFO4E_21130</name>
</gene>
<feature type="domain" description="FAD-binding" evidence="2">
    <location>
        <begin position="7"/>
        <end position="338"/>
    </location>
</feature>
<evidence type="ECO:0000259" key="2">
    <source>
        <dbReference type="Pfam" id="PF01494"/>
    </source>
</evidence>
<dbReference type="EC" id="1.-.-.-" evidence="3"/>
<dbReference type="PRINTS" id="PR00420">
    <property type="entry name" value="RNGMNOXGNASE"/>
</dbReference>
<dbReference type="EMBL" id="JBHSFQ010000023">
    <property type="protein sequence ID" value="MFC4564373.1"/>
    <property type="molecule type" value="Genomic_DNA"/>
</dbReference>
<dbReference type="InterPro" id="IPR036188">
    <property type="entry name" value="FAD/NAD-bd_sf"/>
</dbReference>
<dbReference type="Proteomes" id="UP001595923">
    <property type="component" value="Unassembled WGS sequence"/>
</dbReference>
<dbReference type="Gene3D" id="3.50.50.60">
    <property type="entry name" value="FAD/NAD(P)-binding domain"/>
    <property type="match status" value="1"/>
</dbReference>
<dbReference type="GO" id="GO:0016491">
    <property type="term" value="F:oxidoreductase activity"/>
    <property type="evidence" value="ECO:0007669"/>
    <property type="project" value="UniProtKB-KW"/>
</dbReference>
<evidence type="ECO:0000313" key="3">
    <source>
        <dbReference type="EMBL" id="MFC4564373.1"/>
    </source>
</evidence>
<sequence>MSGAMLDAVVVGGGPAGAVCATLLAREGAAVALLERDEFPRFHIGESMLPYMAGLLERLDLLDVVKEQGYVVKRGGEFIDPTGTKFFSPGVFRADFAKQGEGRHTETFQVERAHFDRVLVEQARAAGARVMHGAQVTDFLQEDDRLTGVGFRYQGANPRIRARYIIDASGRAGKIANRFGLRRSVDKLRMVAVYRHYTGLDERHNPGHEGDIQIGAHDDGWVWAIPLSADTVSVGTVMPREVFRSGTADSLFATHVARVPRITQRLTGTRPTMELRVETDYCYHTDTVTGPGWLIVGDAGCFGDPMFSGGVLVAMATAARAAATITGALADPAREQRLFDDYAGFFKTGYDTYIRLIHSFYDSELISAIADSTVPRDKLEMYMVRLLGGDFWSEHNPISEALRAIPEWDTFSPFEPVFGCPVYPERDSADREELAAGARP</sequence>
<evidence type="ECO:0000256" key="1">
    <source>
        <dbReference type="ARBA" id="ARBA00038396"/>
    </source>
</evidence>
<proteinExistence type="inferred from homology"/>
<dbReference type="InterPro" id="IPR050816">
    <property type="entry name" value="Flavin-dep_Halogenase_NPB"/>
</dbReference>
<keyword evidence="3" id="KW-0560">Oxidoreductase</keyword>